<evidence type="ECO:0000256" key="14">
    <source>
        <dbReference type="ARBA" id="ARBA00060347"/>
    </source>
</evidence>
<dbReference type="InterPro" id="IPR036423">
    <property type="entry name" value="SOD-like_Cu/Zn_dom_sf"/>
</dbReference>
<comment type="subcellular location">
    <subcellularLocation>
        <location evidence="2">Golgi apparatus</location>
        <location evidence="2">trans-Golgi network</location>
    </subcellularLocation>
    <subcellularLocation>
        <location evidence="1">Secreted</location>
        <location evidence="1">Extracellular space</location>
    </subcellularLocation>
</comment>
<dbReference type="SUPFAM" id="SSF49329">
    <property type="entry name" value="Cu,Zn superoxide dismutase-like"/>
    <property type="match status" value="1"/>
</dbReference>
<dbReference type="Xenbase" id="XB-GENE-17340987">
    <property type="gene designation" value="sod3.S"/>
</dbReference>
<comment type="cofactor">
    <cofactor evidence="15">
        <name>Zn(2+)</name>
        <dbReference type="ChEBI" id="CHEBI:29105"/>
    </cofactor>
    <text evidence="15">Binds 1 zinc ion per subunit.</text>
</comment>
<dbReference type="Bgee" id="108706554">
    <property type="expression patterns" value="Expressed in lung and 19 other cell types or tissues"/>
</dbReference>
<evidence type="ECO:0000256" key="8">
    <source>
        <dbReference type="ARBA" id="ARBA00022862"/>
    </source>
</evidence>
<dbReference type="GO" id="GO:0005576">
    <property type="term" value="C:extracellular region"/>
    <property type="evidence" value="ECO:0007669"/>
    <property type="project" value="UniProtKB-SubCell"/>
</dbReference>
<dbReference type="OMA" id="DGSLWKY"/>
<comment type="similarity">
    <text evidence="3 15">Belongs to the Cu-Zn superoxide dismutase family.</text>
</comment>
<gene>
    <name evidence="18 19 20" type="primary">sod3.S</name>
</gene>
<evidence type="ECO:0000313" key="19">
    <source>
        <dbReference type="RefSeq" id="XP_018098564.1"/>
    </source>
</evidence>
<dbReference type="CTD" id="108706554"/>
<evidence type="ECO:0000256" key="6">
    <source>
        <dbReference type="ARBA" id="ARBA00022729"/>
    </source>
</evidence>
<proteinExistence type="inferred from homology"/>
<evidence type="ECO:0000256" key="3">
    <source>
        <dbReference type="ARBA" id="ARBA00010457"/>
    </source>
</evidence>
<keyword evidence="6" id="KW-0732">Signal</keyword>
<keyword evidence="8" id="KW-0049">Antioxidant</keyword>
<evidence type="ECO:0000256" key="4">
    <source>
        <dbReference type="ARBA" id="ARBA00022525"/>
    </source>
</evidence>
<dbReference type="PROSITE" id="PS00087">
    <property type="entry name" value="SOD_CU_ZN_1"/>
    <property type="match status" value="1"/>
</dbReference>
<feature type="domain" description="Superoxide dismutase copper/zinc binding" evidence="16">
    <location>
        <begin position="78"/>
        <end position="209"/>
    </location>
</feature>
<dbReference type="Proteomes" id="UP000186698">
    <property type="component" value="Chromosome 1S"/>
</dbReference>
<keyword evidence="7 15" id="KW-0862">Zinc</keyword>
<dbReference type="GeneID" id="108706554"/>
<comment type="cofactor">
    <cofactor evidence="15">
        <name>Cu cation</name>
        <dbReference type="ChEBI" id="CHEBI:23378"/>
    </cofactor>
    <text evidence="15">Binds 1 copper ion per subunit.</text>
</comment>
<comment type="function">
    <text evidence="15">Destroys radicals which are normally produced within the cells and which are toxic to biological systems.</text>
</comment>
<keyword evidence="5 15" id="KW-0479">Metal-binding</keyword>
<evidence type="ECO:0000256" key="13">
    <source>
        <dbReference type="ARBA" id="ARBA00023180"/>
    </source>
</evidence>
<evidence type="ECO:0000256" key="9">
    <source>
        <dbReference type="ARBA" id="ARBA00023002"/>
    </source>
</evidence>
<evidence type="ECO:0000256" key="12">
    <source>
        <dbReference type="ARBA" id="ARBA00023157"/>
    </source>
</evidence>
<evidence type="ECO:0000256" key="15">
    <source>
        <dbReference type="RuleBase" id="RU000393"/>
    </source>
</evidence>
<keyword evidence="17" id="KW-1185">Reference proteome</keyword>
<keyword evidence="13" id="KW-0325">Glycoprotein</keyword>
<keyword evidence="9 15" id="KW-0560">Oxidoreductase</keyword>
<evidence type="ECO:0000256" key="10">
    <source>
        <dbReference type="ARBA" id="ARBA00023008"/>
    </source>
</evidence>
<dbReference type="OrthoDB" id="666972at2759"/>
<dbReference type="InterPro" id="IPR024134">
    <property type="entry name" value="SOD_Cu/Zn_/chaperone"/>
</dbReference>
<dbReference type="InterPro" id="IPR001424">
    <property type="entry name" value="SOD_Cu_Zn_dom"/>
</dbReference>
<sequence>MNHLFYMAEVFTICAVLSARSEIVKPVEEELLADTNKKVNELWLNFLNMKPVDNDGIAYATCSVSPSSKLESSEIKVMGLVLFKQVFPSGRLEAIFDLEGFPTDANQSTRAIHIHKYGDLTDGCDSAGGHYNPNSVDHPHHPGDFGNFRVRDGKIQKFLANLDATLFGPSSVIGRSIVVHKQADDLGKGNNQASLENGNAGKRLACCIIGSSSKNNWEKYIQDSAAPRSLRFSRRVKKG</sequence>
<dbReference type="PROSITE" id="PS00332">
    <property type="entry name" value="SOD_CU_ZN_2"/>
    <property type="match status" value="1"/>
</dbReference>
<dbReference type="RefSeq" id="XP_018098564.1">
    <property type="nucleotide sequence ID" value="XM_018243075.2"/>
</dbReference>
<evidence type="ECO:0000256" key="1">
    <source>
        <dbReference type="ARBA" id="ARBA00004239"/>
    </source>
</evidence>
<dbReference type="PRINTS" id="PR00068">
    <property type="entry name" value="CUZNDISMTASE"/>
</dbReference>
<dbReference type="GO" id="GO:0004784">
    <property type="term" value="F:superoxide dismutase activity"/>
    <property type="evidence" value="ECO:0000318"/>
    <property type="project" value="GO_Central"/>
</dbReference>
<dbReference type="GO" id="GO:0005507">
    <property type="term" value="F:copper ion binding"/>
    <property type="evidence" value="ECO:0000318"/>
    <property type="project" value="GO_Central"/>
</dbReference>
<accession>A0A1L8HKZ3</accession>
<comment type="function">
    <text evidence="14">Protect the extracellular space from toxic effect of reactive oxygen intermediates by converting superoxide radicals into hydrogen peroxide and oxygen.</text>
</comment>
<keyword evidence="4" id="KW-0964">Secreted</keyword>
<evidence type="ECO:0000313" key="17">
    <source>
        <dbReference type="Proteomes" id="UP000186698"/>
    </source>
</evidence>
<dbReference type="KEGG" id="xla:108706554"/>
<dbReference type="EC" id="1.15.1.1" evidence="15"/>
<dbReference type="Gene3D" id="2.60.40.200">
    <property type="entry name" value="Superoxide dismutase, copper/zinc binding domain"/>
    <property type="match status" value="1"/>
</dbReference>
<dbReference type="CDD" id="cd00305">
    <property type="entry name" value="Cu-Zn_Superoxide_Dismutase"/>
    <property type="match status" value="1"/>
</dbReference>
<evidence type="ECO:0000313" key="18">
    <source>
        <dbReference type="RefSeq" id="XP_018098563.1"/>
    </source>
</evidence>
<dbReference type="PaxDb" id="8355-A0A1L8HKZ3"/>
<evidence type="ECO:0000256" key="11">
    <source>
        <dbReference type="ARBA" id="ARBA00023034"/>
    </source>
</evidence>
<name>A0A1L8HKZ3_XENLA</name>
<organism evidence="19">
    <name type="scientific">Xenopus laevis</name>
    <name type="common">African clawed frog</name>
    <dbReference type="NCBI Taxonomy" id="8355"/>
    <lineage>
        <taxon>Eukaryota</taxon>
        <taxon>Metazoa</taxon>
        <taxon>Chordata</taxon>
        <taxon>Craniata</taxon>
        <taxon>Vertebrata</taxon>
        <taxon>Euteleostomi</taxon>
        <taxon>Amphibia</taxon>
        <taxon>Batrachia</taxon>
        <taxon>Anura</taxon>
        <taxon>Pipoidea</taxon>
        <taxon>Pipidae</taxon>
        <taxon>Xenopodinae</taxon>
        <taxon>Xenopus</taxon>
        <taxon>Xenopus</taxon>
    </lineage>
</organism>
<dbReference type="InterPro" id="IPR018152">
    <property type="entry name" value="SOD_Cu/Zn_BS"/>
</dbReference>
<dbReference type="AGR" id="Xenbase:XB-GENE-17340987"/>
<dbReference type="AlphaFoldDB" id="A0A1L8HKZ3"/>
<keyword evidence="10 15" id="KW-0186">Copper</keyword>
<evidence type="ECO:0000259" key="16">
    <source>
        <dbReference type="Pfam" id="PF00080"/>
    </source>
</evidence>
<dbReference type="PANTHER" id="PTHR10003">
    <property type="entry name" value="SUPEROXIDE DISMUTASE CU-ZN -RELATED"/>
    <property type="match status" value="1"/>
</dbReference>
<keyword evidence="11" id="KW-0333">Golgi apparatus</keyword>
<protein>
    <recommendedName>
        <fullName evidence="15">Superoxide dismutase [Cu-Zn]</fullName>
        <ecNumber evidence="15">1.15.1.1</ecNumber>
    </recommendedName>
</protein>
<dbReference type="FunFam" id="2.60.40.200:FF:000008">
    <property type="entry name" value="Superoxide dismutase [Cu-Zn]"/>
    <property type="match status" value="1"/>
</dbReference>
<evidence type="ECO:0000256" key="5">
    <source>
        <dbReference type="ARBA" id="ARBA00022723"/>
    </source>
</evidence>
<keyword evidence="12" id="KW-1015">Disulfide bond</keyword>
<evidence type="ECO:0000313" key="20">
    <source>
        <dbReference type="Xenbase" id="XB-GENE-17340987"/>
    </source>
</evidence>
<dbReference type="GO" id="GO:0019430">
    <property type="term" value="P:removal of superoxide radicals"/>
    <property type="evidence" value="ECO:0000318"/>
    <property type="project" value="GO_Central"/>
</dbReference>
<dbReference type="GO" id="GO:0005794">
    <property type="term" value="C:Golgi apparatus"/>
    <property type="evidence" value="ECO:0007669"/>
    <property type="project" value="UniProtKB-SubCell"/>
</dbReference>
<comment type="catalytic activity">
    <reaction evidence="15">
        <text>2 superoxide + 2 H(+) = H2O2 + O2</text>
        <dbReference type="Rhea" id="RHEA:20696"/>
        <dbReference type="ChEBI" id="CHEBI:15378"/>
        <dbReference type="ChEBI" id="CHEBI:15379"/>
        <dbReference type="ChEBI" id="CHEBI:16240"/>
        <dbReference type="ChEBI" id="CHEBI:18421"/>
        <dbReference type="EC" id="1.15.1.1"/>
    </reaction>
</comment>
<dbReference type="STRING" id="8355.A0A1L8HKZ3"/>
<dbReference type="RefSeq" id="XP_018098563.1">
    <property type="nucleotide sequence ID" value="XM_018243074.2"/>
</dbReference>
<dbReference type="Pfam" id="PF00080">
    <property type="entry name" value="Sod_Cu"/>
    <property type="match status" value="1"/>
</dbReference>
<evidence type="ECO:0000256" key="2">
    <source>
        <dbReference type="ARBA" id="ARBA00004601"/>
    </source>
</evidence>
<reference evidence="18 19" key="1">
    <citation type="submission" date="2022-04" db="UniProtKB">
        <authorList>
            <consortium name="RefSeq"/>
        </authorList>
    </citation>
    <scope>IDENTIFICATION</scope>
    <source>
        <strain evidence="18 19">J_2021</strain>
        <tissue evidence="18 19">Erythrocytes</tissue>
    </source>
</reference>
<evidence type="ECO:0000256" key="7">
    <source>
        <dbReference type="ARBA" id="ARBA00022833"/>
    </source>
</evidence>